<evidence type="ECO:0000256" key="2">
    <source>
        <dbReference type="HAMAP-Rule" id="MF_00460"/>
    </source>
</evidence>
<reference evidence="3 4" key="1">
    <citation type="submission" date="2018-11" db="EMBL/GenBank/DDBJ databases">
        <title>Genomic Encyclopedia of Type Strains, Phase IV (KMG-IV): sequencing the most valuable type-strain genomes for metagenomic binning, comparative biology and taxonomic classification.</title>
        <authorList>
            <person name="Goeker M."/>
        </authorList>
    </citation>
    <scope>NUCLEOTIDE SEQUENCE [LARGE SCALE GENOMIC DNA]</scope>
    <source>
        <strain evidence="3 4">DSM 27238</strain>
    </source>
</reference>
<dbReference type="NCBIfam" id="NF002490">
    <property type="entry name" value="PRK01777.1"/>
    <property type="match status" value="1"/>
</dbReference>
<dbReference type="InterPro" id="IPR037021">
    <property type="entry name" value="RnfH_sf"/>
</dbReference>
<comment type="similarity">
    <text evidence="1 2">Belongs to the UPF0125 (RnfH) family.</text>
</comment>
<dbReference type="Gene3D" id="3.10.20.280">
    <property type="entry name" value="RnfH-like"/>
    <property type="match status" value="1"/>
</dbReference>
<dbReference type="EMBL" id="RKQP01000001">
    <property type="protein sequence ID" value="RPE86206.1"/>
    <property type="molecule type" value="Genomic_DNA"/>
</dbReference>
<dbReference type="PANTHER" id="PTHR37483:SF1">
    <property type="entry name" value="UPF0125 PROTEIN RATB"/>
    <property type="match status" value="1"/>
</dbReference>
<evidence type="ECO:0000313" key="4">
    <source>
        <dbReference type="Proteomes" id="UP000281691"/>
    </source>
</evidence>
<dbReference type="RefSeq" id="WP_237306912.1">
    <property type="nucleotide sequence ID" value="NZ_CP016615.1"/>
</dbReference>
<comment type="caution">
    <text evidence="3">The sequence shown here is derived from an EMBL/GenBank/DDBJ whole genome shotgun (WGS) entry which is preliminary data.</text>
</comment>
<dbReference type="Proteomes" id="UP000281691">
    <property type="component" value="Unassembled WGS sequence"/>
</dbReference>
<accession>A0A3N4VSY6</accession>
<dbReference type="SUPFAM" id="SSF54285">
    <property type="entry name" value="MoaD/ThiS"/>
    <property type="match status" value="1"/>
</dbReference>
<sequence length="101" mass="11871">METNIDKKIVVEVVYAYPEKYFLKKVYLDEVTSIQNVIVQSGVLEKYTEIDLRQNKIGIFSRPIKLTDLVENGDRIEIYRPLIADPKEIRRQRAEQQKKAS</sequence>
<organism evidence="3 4">
    <name type="scientific">Vespertiliibacter pulmonis</name>
    <dbReference type="NCBI Taxonomy" id="1443036"/>
    <lineage>
        <taxon>Bacteria</taxon>
        <taxon>Pseudomonadati</taxon>
        <taxon>Pseudomonadota</taxon>
        <taxon>Gammaproteobacteria</taxon>
        <taxon>Pasteurellales</taxon>
        <taxon>Pasteurellaceae</taxon>
        <taxon>Vespertiliibacter</taxon>
    </lineage>
</organism>
<evidence type="ECO:0000256" key="1">
    <source>
        <dbReference type="ARBA" id="ARBA00010645"/>
    </source>
</evidence>
<proteinExistence type="inferred from homology"/>
<dbReference type="InterPro" id="IPR005346">
    <property type="entry name" value="RnfH"/>
</dbReference>
<dbReference type="HAMAP" id="MF_00460">
    <property type="entry name" value="UPF0125_RnfH"/>
    <property type="match status" value="1"/>
</dbReference>
<dbReference type="AlphaFoldDB" id="A0A3N4VSY6"/>
<gene>
    <name evidence="3" type="ORF">EDC46_0599</name>
</gene>
<protein>
    <recommendedName>
        <fullName evidence="2">UPF0125 protein EDC46_0599</fullName>
    </recommendedName>
</protein>
<name>A0A3N4VSY6_9PAST</name>
<evidence type="ECO:0000313" key="3">
    <source>
        <dbReference type="EMBL" id="RPE86206.1"/>
    </source>
</evidence>
<dbReference type="Pfam" id="PF03658">
    <property type="entry name" value="Ub-RnfH"/>
    <property type="match status" value="1"/>
</dbReference>
<dbReference type="InterPro" id="IPR016155">
    <property type="entry name" value="Mopterin_synth/thiamin_S_b"/>
</dbReference>
<dbReference type="PANTHER" id="PTHR37483">
    <property type="entry name" value="UPF0125 PROTEIN RATB"/>
    <property type="match status" value="1"/>
</dbReference>
<keyword evidence="4" id="KW-1185">Reference proteome</keyword>